<reference evidence="1" key="2">
    <citation type="submission" date="2022-01" db="EMBL/GenBank/DDBJ databases">
        <authorList>
            <person name="Yamashiro T."/>
            <person name="Shiraishi A."/>
            <person name="Satake H."/>
            <person name="Nakayama K."/>
        </authorList>
    </citation>
    <scope>NUCLEOTIDE SEQUENCE</scope>
</reference>
<sequence length="330" mass="37546">MENEGGGEPDAPTGAVGKCWMFWDVSVSKWESMVDDEAITFKVGQTSRYSYNDVVSINRIDVIDVACEEYAQEVLGFSDSSTRIDDDDFDPKGDLLLLEKLLNDDPSSPLPPKELHVEELKIIKSSIDDPPELELKNLPSYLEVTHGLSTAYHPQTSGQVEVSNRGLKRILERTIGEHRASWSDKLDDALWAFRTAFKTPIGFTPYKLVYGKACHLPIELEHKAYWALKHCNYDLVTAGDHRKVQMNELNELRDQAYENSLIYKEKTKRIHDSKIKNRVFNVGDRVILFNSRLKIFSGKLKTRWTGPFTVTQVFPMAPSSYLKPTGQTSR</sequence>
<accession>A0ABQ5ETK1</accession>
<keyword evidence="2" id="KW-1185">Reference proteome</keyword>
<dbReference type="Gene3D" id="3.30.420.10">
    <property type="entry name" value="Ribonuclease H-like superfamily/Ribonuclease H"/>
    <property type="match status" value="1"/>
</dbReference>
<evidence type="ECO:0000313" key="1">
    <source>
        <dbReference type="EMBL" id="GJT54230.1"/>
    </source>
</evidence>
<dbReference type="Proteomes" id="UP001151760">
    <property type="component" value="Unassembled WGS sequence"/>
</dbReference>
<keyword evidence="1" id="KW-0808">Transferase</keyword>
<keyword evidence="1" id="KW-0695">RNA-directed DNA polymerase</keyword>
<proteinExistence type="predicted"/>
<dbReference type="InterPro" id="IPR052160">
    <property type="entry name" value="Gypsy_RT_Integrase-like"/>
</dbReference>
<reference evidence="1" key="1">
    <citation type="journal article" date="2022" name="Int. J. Mol. Sci.">
        <title>Draft Genome of Tanacetum Coccineum: Genomic Comparison of Closely Related Tanacetum-Family Plants.</title>
        <authorList>
            <person name="Yamashiro T."/>
            <person name="Shiraishi A."/>
            <person name="Nakayama K."/>
            <person name="Satake H."/>
        </authorList>
    </citation>
    <scope>NUCLEOTIDE SEQUENCE</scope>
</reference>
<gene>
    <name evidence="1" type="ORF">Tco_0989284</name>
</gene>
<dbReference type="EMBL" id="BQNB010016654">
    <property type="protein sequence ID" value="GJT54230.1"/>
    <property type="molecule type" value="Genomic_DNA"/>
</dbReference>
<keyword evidence="1" id="KW-0548">Nucleotidyltransferase</keyword>
<dbReference type="InterPro" id="IPR012337">
    <property type="entry name" value="RNaseH-like_sf"/>
</dbReference>
<evidence type="ECO:0000313" key="2">
    <source>
        <dbReference type="Proteomes" id="UP001151760"/>
    </source>
</evidence>
<organism evidence="1 2">
    <name type="scientific">Tanacetum coccineum</name>
    <dbReference type="NCBI Taxonomy" id="301880"/>
    <lineage>
        <taxon>Eukaryota</taxon>
        <taxon>Viridiplantae</taxon>
        <taxon>Streptophyta</taxon>
        <taxon>Embryophyta</taxon>
        <taxon>Tracheophyta</taxon>
        <taxon>Spermatophyta</taxon>
        <taxon>Magnoliopsida</taxon>
        <taxon>eudicotyledons</taxon>
        <taxon>Gunneridae</taxon>
        <taxon>Pentapetalae</taxon>
        <taxon>asterids</taxon>
        <taxon>campanulids</taxon>
        <taxon>Asterales</taxon>
        <taxon>Asteraceae</taxon>
        <taxon>Asteroideae</taxon>
        <taxon>Anthemideae</taxon>
        <taxon>Anthemidinae</taxon>
        <taxon>Tanacetum</taxon>
    </lineage>
</organism>
<dbReference type="GO" id="GO:0003964">
    <property type="term" value="F:RNA-directed DNA polymerase activity"/>
    <property type="evidence" value="ECO:0007669"/>
    <property type="project" value="UniProtKB-KW"/>
</dbReference>
<dbReference type="InterPro" id="IPR036397">
    <property type="entry name" value="RNaseH_sf"/>
</dbReference>
<dbReference type="PANTHER" id="PTHR47266">
    <property type="entry name" value="ENDONUCLEASE-RELATED"/>
    <property type="match status" value="1"/>
</dbReference>
<protein>
    <submittedName>
        <fullName evidence="1">Reverse transcriptase domain-containing protein</fullName>
    </submittedName>
</protein>
<name>A0ABQ5ETK1_9ASTR</name>
<comment type="caution">
    <text evidence="1">The sequence shown here is derived from an EMBL/GenBank/DDBJ whole genome shotgun (WGS) entry which is preliminary data.</text>
</comment>
<dbReference type="SUPFAM" id="SSF53098">
    <property type="entry name" value="Ribonuclease H-like"/>
    <property type="match status" value="1"/>
</dbReference>